<dbReference type="GO" id="GO:0003735">
    <property type="term" value="F:structural constituent of ribosome"/>
    <property type="evidence" value="ECO:0007669"/>
    <property type="project" value="InterPro"/>
</dbReference>
<dbReference type="PROSITE" id="PS00360">
    <property type="entry name" value="RIBOSOMAL_S9"/>
    <property type="match status" value="1"/>
</dbReference>
<dbReference type="InterPro" id="IPR020574">
    <property type="entry name" value="Ribosomal_uS9_CS"/>
</dbReference>
<dbReference type="PANTHER" id="PTHR21569">
    <property type="entry name" value="RIBOSOMAL PROTEIN S9"/>
    <property type="match status" value="1"/>
</dbReference>
<protein>
    <recommendedName>
        <fullName evidence="5">30S ribosomal protein S9</fullName>
    </recommendedName>
</protein>
<dbReference type="GO" id="GO:0006412">
    <property type="term" value="P:translation"/>
    <property type="evidence" value="ECO:0007669"/>
    <property type="project" value="InterPro"/>
</dbReference>
<dbReference type="EMBL" id="LBOW01000005">
    <property type="protein sequence ID" value="KKP44895.1"/>
    <property type="molecule type" value="Genomic_DNA"/>
</dbReference>
<proteinExistence type="inferred from homology"/>
<feature type="region of interest" description="Disordered" evidence="6">
    <location>
        <begin position="102"/>
        <end position="128"/>
    </location>
</feature>
<evidence type="ECO:0000313" key="7">
    <source>
        <dbReference type="EMBL" id="KKP44895.1"/>
    </source>
</evidence>
<accession>A0A0G0C111</accession>
<dbReference type="AlphaFoldDB" id="A0A0G0C111"/>
<organism evidence="7 8">
    <name type="scientific">Candidatus Woesebacteria bacterium GW2011_GWB1_33_22</name>
    <dbReference type="NCBI Taxonomy" id="1618566"/>
    <lineage>
        <taxon>Bacteria</taxon>
        <taxon>Candidatus Woeseibacteriota</taxon>
    </lineage>
</organism>
<dbReference type="GO" id="GO:0003723">
    <property type="term" value="F:RNA binding"/>
    <property type="evidence" value="ECO:0007669"/>
    <property type="project" value="TreeGrafter"/>
</dbReference>
<evidence type="ECO:0000256" key="2">
    <source>
        <dbReference type="ARBA" id="ARBA00022980"/>
    </source>
</evidence>
<name>A0A0G0C111_9BACT</name>
<feature type="compositionally biased region" description="Basic residues" evidence="6">
    <location>
        <begin position="118"/>
        <end position="128"/>
    </location>
</feature>
<comment type="caution">
    <text evidence="7">The sequence shown here is derived from an EMBL/GenBank/DDBJ whole genome shotgun (WGS) entry which is preliminary data.</text>
</comment>
<dbReference type="InterPro" id="IPR000754">
    <property type="entry name" value="Ribosomal_uS9"/>
</dbReference>
<dbReference type="STRING" id="1618566.UR35_C0005G0025"/>
<dbReference type="InterPro" id="IPR014721">
    <property type="entry name" value="Ribsml_uS5_D2-typ_fold_subgr"/>
</dbReference>
<dbReference type="InterPro" id="IPR020568">
    <property type="entry name" value="Ribosomal_Su5_D2-typ_SF"/>
</dbReference>
<evidence type="ECO:0000256" key="5">
    <source>
        <dbReference type="RuleBase" id="RU003816"/>
    </source>
</evidence>
<evidence type="ECO:0000313" key="8">
    <source>
        <dbReference type="Proteomes" id="UP000034778"/>
    </source>
</evidence>
<reference evidence="7 8" key="1">
    <citation type="journal article" date="2015" name="Nature">
        <title>rRNA introns, odd ribosomes, and small enigmatic genomes across a large radiation of phyla.</title>
        <authorList>
            <person name="Brown C.T."/>
            <person name="Hug L.A."/>
            <person name="Thomas B.C."/>
            <person name="Sharon I."/>
            <person name="Castelle C.J."/>
            <person name="Singh A."/>
            <person name="Wilkins M.J."/>
            <person name="Williams K.H."/>
            <person name="Banfield J.F."/>
        </authorList>
    </citation>
    <scope>NUCLEOTIDE SEQUENCE [LARGE SCALE GENOMIC DNA]</scope>
</reference>
<evidence type="ECO:0000256" key="6">
    <source>
        <dbReference type="SAM" id="MobiDB-lite"/>
    </source>
</evidence>
<comment type="similarity">
    <text evidence="1 4">Belongs to the universal ribosomal protein uS9 family.</text>
</comment>
<dbReference type="PANTHER" id="PTHR21569:SF1">
    <property type="entry name" value="SMALL RIBOSOMAL SUBUNIT PROTEIN US9M"/>
    <property type="match status" value="1"/>
</dbReference>
<keyword evidence="2 4" id="KW-0689">Ribosomal protein</keyword>
<keyword evidence="3 4" id="KW-0687">Ribonucleoprotein</keyword>
<dbReference type="Proteomes" id="UP000034778">
    <property type="component" value="Unassembled WGS sequence"/>
</dbReference>
<dbReference type="SUPFAM" id="SSF54211">
    <property type="entry name" value="Ribosomal protein S5 domain 2-like"/>
    <property type="match status" value="1"/>
</dbReference>
<gene>
    <name evidence="7" type="ORF">UR35_C0005G0025</name>
</gene>
<evidence type="ECO:0000256" key="3">
    <source>
        <dbReference type="ARBA" id="ARBA00023274"/>
    </source>
</evidence>
<dbReference type="Pfam" id="PF00380">
    <property type="entry name" value="Ribosomal_S9"/>
    <property type="match status" value="1"/>
</dbReference>
<sequence length="128" mass="14286">MKASSSKKYIFAVGRRKTSTARVRLFKGVGENLVNGIKIINSLIDKPFKTANAIDKFYFTAKVVGGGKEGQIQAVVHGIARALVKLDSEKFRIPLKKEGLLTRDSRERQRRMVGTGGKARRKKQSPKR</sequence>
<dbReference type="PATRIC" id="fig|1618566.3.peg.515"/>
<dbReference type="Gene3D" id="3.30.230.10">
    <property type="match status" value="1"/>
</dbReference>
<evidence type="ECO:0000256" key="4">
    <source>
        <dbReference type="RuleBase" id="RU003815"/>
    </source>
</evidence>
<evidence type="ECO:0000256" key="1">
    <source>
        <dbReference type="ARBA" id="ARBA00005251"/>
    </source>
</evidence>
<dbReference type="GO" id="GO:0022627">
    <property type="term" value="C:cytosolic small ribosomal subunit"/>
    <property type="evidence" value="ECO:0007669"/>
    <property type="project" value="TreeGrafter"/>
</dbReference>